<sequence length="253" mass="28487">MMSNCKEDRPWSGKKMEGGEGLITLDCLRGRLLAERQASRSAKEEAEFMGKKMIELENQIRKETELRNKAEKRLKLLIKKLESLNIASISVISENSTSSEISTNSSATKETEDQESRSEENQSEKAVPDIAAPKQRDEDKTNQNAPDQTNSSPNTESPNNSCTDPHRYSQISRSRDQSFSVELKEREKEHYIDNPVASVPGAVPAASRESRAMKPTAIIQERARDVHDGVKHVRGNVQSSFERRNHMKAIMSM</sequence>
<dbReference type="Proteomes" id="UP000504603">
    <property type="component" value="Unplaced"/>
</dbReference>
<keyword evidence="1" id="KW-0175">Coiled coil</keyword>
<evidence type="ECO:0000313" key="5">
    <source>
        <dbReference type="RefSeq" id="XP_022143890.1"/>
    </source>
</evidence>
<gene>
    <name evidence="4 5 6 7" type="primary">LOC111013694</name>
</gene>
<evidence type="ECO:0000313" key="7">
    <source>
        <dbReference type="RefSeq" id="XP_022143892.1"/>
    </source>
</evidence>
<feature type="compositionally biased region" description="Low complexity" evidence="2">
    <location>
        <begin position="149"/>
        <end position="161"/>
    </location>
</feature>
<dbReference type="AlphaFoldDB" id="A0A6J1CS61"/>
<evidence type="ECO:0000313" key="4">
    <source>
        <dbReference type="RefSeq" id="XP_022143889.1"/>
    </source>
</evidence>
<dbReference type="PANTHER" id="PTHR33701:SF2">
    <property type="entry name" value="TRANSMEMBRANE PROTEIN"/>
    <property type="match status" value="1"/>
</dbReference>
<dbReference type="KEGG" id="mcha:111013694"/>
<keyword evidence="3" id="KW-1185">Reference proteome</keyword>
<feature type="coiled-coil region" evidence="1">
    <location>
        <begin position="39"/>
        <end position="87"/>
    </location>
</feature>
<feature type="region of interest" description="Disordered" evidence="2">
    <location>
        <begin position="90"/>
        <end position="181"/>
    </location>
</feature>
<dbReference type="RefSeq" id="XP_022143889.1">
    <property type="nucleotide sequence ID" value="XM_022288197.1"/>
</dbReference>
<dbReference type="GeneID" id="111013694"/>
<dbReference type="RefSeq" id="XP_022143890.1">
    <property type="nucleotide sequence ID" value="XM_022288198.1"/>
</dbReference>
<dbReference type="RefSeq" id="XP_022143891.1">
    <property type="nucleotide sequence ID" value="XM_022288199.1"/>
</dbReference>
<organism evidence="3 7">
    <name type="scientific">Momordica charantia</name>
    <name type="common">Bitter gourd</name>
    <name type="synonym">Balsam pear</name>
    <dbReference type="NCBI Taxonomy" id="3673"/>
    <lineage>
        <taxon>Eukaryota</taxon>
        <taxon>Viridiplantae</taxon>
        <taxon>Streptophyta</taxon>
        <taxon>Embryophyta</taxon>
        <taxon>Tracheophyta</taxon>
        <taxon>Spermatophyta</taxon>
        <taxon>Magnoliopsida</taxon>
        <taxon>eudicotyledons</taxon>
        <taxon>Gunneridae</taxon>
        <taxon>Pentapetalae</taxon>
        <taxon>rosids</taxon>
        <taxon>fabids</taxon>
        <taxon>Cucurbitales</taxon>
        <taxon>Cucurbitaceae</taxon>
        <taxon>Momordiceae</taxon>
        <taxon>Momordica</taxon>
    </lineage>
</organism>
<dbReference type="OrthoDB" id="1939750at2759"/>
<accession>A0A6J1CS61</accession>
<feature type="compositionally biased region" description="Basic and acidic residues" evidence="2">
    <location>
        <begin position="109"/>
        <end position="127"/>
    </location>
</feature>
<feature type="compositionally biased region" description="Low complexity" evidence="2">
    <location>
        <begin position="90"/>
        <end position="106"/>
    </location>
</feature>
<feature type="compositionally biased region" description="Polar residues" evidence="2">
    <location>
        <begin position="169"/>
        <end position="180"/>
    </location>
</feature>
<reference evidence="4 5" key="1">
    <citation type="submission" date="2025-04" db="UniProtKB">
        <authorList>
            <consortium name="RefSeq"/>
        </authorList>
    </citation>
    <scope>IDENTIFICATION</scope>
    <source>
        <strain evidence="4 5">OHB3-1</strain>
    </source>
</reference>
<evidence type="ECO:0000256" key="1">
    <source>
        <dbReference type="SAM" id="Coils"/>
    </source>
</evidence>
<dbReference type="PANTHER" id="PTHR33701">
    <property type="entry name" value="TRANSMEMBRANE PROTEIN"/>
    <property type="match status" value="1"/>
</dbReference>
<proteinExistence type="predicted"/>
<name>A0A6J1CS61_MOMCH</name>
<protein>
    <submittedName>
        <fullName evidence="4 5">Uncharacterized protein LOC111013694 isoform X1</fullName>
    </submittedName>
</protein>
<evidence type="ECO:0000313" key="6">
    <source>
        <dbReference type="RefSeq" id="XP_022143891.1"/>
    </source>
</evidence>
<evidence type="ECO:0000256" key="2">
    <source>
        <dbReference type="SAM" id="MobiDB-lite"/>
    </source>
</evidence>
<dbReference type="RefSeq" id="XP_022143892.1">
    <property type="nucleotide sequence ID" value="XM_022288200.1"/>
</dbReference>
<evidence type="ECO:0000313" key="3">
    <source>
        <dbReference type="Proteomes" id="UP000504603"/>
    </source>
</evidence>